<evidence type="ECO:0000313" key="1">
    <source>
        <dbReference type="EMBL" id="MBA0635857.1"/>
    </source>
</evidence>
<feature type="non-terminal residue" evidence="1">
    <location>
        <position position="37"/>
    </location>
</feature>
<protein>
    <submittedName>
        <fullName evidence="1">Uncharacterized protein</fullName>
    </submittedName>
</protein>
<keyword evidence="2" id="KW-1185">Reference proteome</keyword>
<organism evidence="1 2">
    <name type="scientific">Gossypium davidsonii</name>
    <name type="common">Davidson's cotton</name>
    <name type="synonym">Gossypium klotzschianum subsp. davidsonii</name>
    <dbReference type="NCBI Taxonomy" id="34287"/>
    <lineage>
        <taxon>Eukaryota</taxon>
        <taxon>Viridiplantae</taxon>
        <taxon>Streptophyta</taxon>
        <taxon>Embryophyta</taxon>
        <taxon>Tracheophyta</taxon>
        <taxon>Spermatophyta</taxon>
        <taxon>Magnoliopsida</taxon>
        <taxon>eudicotyledons</taxon>
        <taxon>Gunneridae</taxon>
        <taxon>Pentapetalae</taxon>
        <taxon>rosids</taxon>
        <taxon>malvids</taxon>
        <taxon>Malvales</taxon>
        <taxon>Malvaceae</taxon>
        <taxon>Malvoideae</taxon>
        <taxon>Gossypium</taxon>
    </lineage>
</organism>
<evidence type="ECO:0000313" key="2">
    <source>
        <dbReference type="Proteomes" id="UP000593561"/>
    </source>
</evidence>
<reference evidence="1 2" key="1">
    <citation type="journal article" date="2019" name="Genome Biol. Evol.">
        <title>Insights into the evolution of the New World diploid cottons (Gossypium, subgenus Houzingenia) based on genome sequencing.</title>
        <authorList>
            <person name="Grover C.E."/>
            <person name="Arick M.A. 2nd"/>
            <person name="Thrash A."/>
            <person name="Conover J.L."/>
            <person name="Sanders W.S."/>
            <person name="Peterson D.G."/>
            <person name="Frelichowski J.E."/>
            <person name="Scheffler J.A."/>
            <person name="Scheffler B.E."/>
            <person name="Wendel J.F."/>
        </authorList>
    </citation>
    <scope>NUCLEOTIDE SEQUENCE [LARGE SCALE GENOMIC DNA]</scope>
    <source>
        <strain evidence="1">27</strain>
        <tissue evidence="1">Leaf</tissue>
    </source>
</reference>
<accession>A0A7J8TCF5</accession>
<proteinExistence type="predicted"/>
<gene>
    <name evidence="1" type="ORF">Godav_024583</name>
</gene>
<dbReference type="EMBL" id="JABFAC010243480">
    <property type="protein sequence ID" value="MBA0635857.1"/>
    <property type="molecule type" value="Genomic_DNA"/>
</dbReference>
<comment type="caution">
    <text evidence="1">The sequence shown here is derived from an EMBL/GenBank/DDBJ whole genome shotgun (WGS) entry which is preliminary data.</text>
</comment>
<dbReference type="AlphaFoldDB" id="A0A7J8TCF5"/>
<dbReference type="Proteomes" id="UP000593561">
    <property type="component" value="Unassembled WGS sequence"/>
</dbReference>
<name>A0A7J8TCF5_GOSDV</name>
<sequence>MKCPGLSSKKLLETGFEFKNGVEEMFDGAIQWKKDIS</sequence>